<evidence type="ECO:0000313" key="2">
    <source>
        <dbReference type="Proteomes" id="UP000015106"/>
    </source>
</evidence>
<dbReference type="AlphaFoldDB" id="A0A8R7QGV9"/>
<reference evidence="1" key="2">
    <citation type="submission" date="2018-03" db="EMBL/GenBank/DDBJ databases">
        <title>The Triticum urartu genome reveals the dynamic nature of wheat genome evolution.</title>
        <authorList>
            <person name="Ling H."/>
            <person name="Ma B."/>
            <person name="Shi X."/>
            <person name="Liu H."/>
            <person name="Dong L."/>
            <person name="Sun H."/>
            <person name="Cao Y."/>
            <person name="Gao Q."/>
            <person name="Zheng S."/>
            <person name="Li Y."/>
            <person name="Yu Y."/>
            <person name="Du H."/>
            <person name="Qi M."/>
            <person name="Li Y."/>
            <person name="Yu H."/>
            <person name="Cui Y."/>
            <person name="Wang N."/>
            <person name="Chen C."/>
            <person name="Wu H."/>
            <person name="Zhao Y."/>
            <person name="Zhang J."/>
            <person name="Li Y."/>
            <person name="Zhou W."/>
            <person name="Zhang B."/>
            <person name="Hu W."/>
            <person name="Eijk M."/>
            <person name="Tang J."/>
            <person name="Witsenboer H."/>
            <person name="Zhao S."/>
            <person name="Li Z."/>
            <person name="Zhang A."/>
            <person name="Wang D."/>
            <person name="Liang C."/>
        </authorList>
    </citation>
    <scope>NUCLEOTIDE SEQUENCE [LARGE SCALE GENOMIC DNA]</scope>
    <source>
        <strain evidence="1">cv. G1812</strain>
    </source>
</reference>
<reference evidence="1" key="3">
    <citation type="submission" date="2022-06" db="UniProtKB">
        <authorList>
            <consortium name="EnsemblPlants"/>
        </authorList>
    </citation>
    <scope>IDENTIFICATION</scope>
</reference>
<keyword evidence="2" id="KW-1185">Reference proteome</keyword>
<accession>A0A8R7QGV9</accession>
<dbReference type="EnsemblPlants" id="TuG1812G0500003457.01.T02">
    <property type="protein sequence ID" value="TuG1812G0500003457.01.T02.cds380937"/>
    <property type="gene ID" value="TuG1812G0500003457.01"/>
</dbReference>
<sequence length="44" mass="5066">FSVFFKCIKLICHWFKVTRFLGVIFFGCACRASADDTIMEGDKN</sequence>
<dbReference type="Gramene" id="TuG1812G0500003457.01.T02">
    <property type="protein sequence ID" value="TuG1812G0500003457.01.T02.cds380937"/>
    <property type="gene ID" value="TuG1812G0500003457.01"/>
</dbReference>
<reference evidence="2" key="1">
    <citation type="journal article" date="2013" name="Nature">
        <title>Draft genome of the wheat A-genome progenitor Triticum urartu.</title>
        <authorList>
            <person name="Ling H.Q."/>
            <person name="Zhao S."/>
            <person name="Liu D."/>
            <person name="Wang J."/>
            <person name="Sun H."/>
            <person name="Zhang C."/>
            <person name="Fan H."/>
            <person name="Li D."/>
            <person name="Dong L."/>
            <person name="Tao Y."/>
            <person name="Gao C."/>
            <person name="Wu H."/>
            <person name="Li Y."/>
            <person name="Cui Y."/>
            <person name="Guo X."/>
            <person name="Zheng S."/>
            <person name="Wang B."/>
            <person name="Yu K."/>
            <person name="Liang Q."/>
            <person name="Yang W."/>
            <person name="Lou X."/>
            <person name="Chen J."/>
            <person name="Feng M."/>
            <person name="Jian J."/>
            <person name="Zhang X."/>
            <person name="Luo G."/>
            <person name="Jiang Y."/>
            <person name="Liu J."/>
            <person name="Wang Z."/>
            <person name="Sha Y."/>
            <person name="Zhang B."/>
            <person name="Wu H."/>
            <person name="Tang D."/>
            <person name="Shen Q."/>
            <person name="Xue P."/>
            <person name="Zou S."/>
            <person name="Wang X."/>
            <person name="Liu X."/>
            <person name="Wang F."/>
            <person name="Yang Y."/>
            <person name="An X."/>
            <person name="Dong Z."/>
            <person name="Zhang K."/>
            <person name="Zhang X."/>
            <person name="Luo M.C."/>
            <person name="Dvorak J."/>
            <person name="Tong Y."/>
            <person name="Wang J."/>
            <person name="Yang H."/>
            <person name="Li Z."/>
            <person name="Wang D."/>
            <person name="Zhang A."/>
            <person name="Wang J."/>
        </authorList>
    </citation>
    <scope>NUCLEOTIDE SEQUENCE</scope>
    <source>
        <strain evidence="2">cv. G1812</strain>
    </source>
</reference>
<name>A0A8R7QGV9_TRIUA</name>
<proteinExistence type="predicted"/>
<evidence type="ECO:0000313" key="1">
    <source>
        <dbReference type="EnsemblPlants" id="TuG1812G0500003457.01.T02.cds380937"/>
    </source>
</evidence>
<protein>
    <submittedName>
        <fullName evidence="1">Uncharacterized protein</fullName>
    </submittedName>
</protein>
<organism evidence="1 2">
    <name type="scientific">Triticum urartu</name>
    <name type="common">Red wild einkorn</name>
    <name type="synonym">Crithodium urartu</name>
    <dbReference type="NCBI Taxonomy" id="4572"/>
    <lineage>
        <taxon>Eukaryota</taxon>
        <taxon>Viridiplantae</taxon>
        <taxon>Streptophyta</taxon>
        <taxon>Embryophyta</taxon>
        <taxon>Tracheophyta</taxon>
        <taxon>Spermatophyta</taxon>
        <taxon>Magnoliopsida</taxon>
        <taxon>Liliopsida</taxon>
        <taxon>Poales</taxon>
        <taxon>Poaceae</taxon>
        <taxon>BOP clade</taxon>
        <taxon>Pooideae</taxon>
        <taxon>Triticodae</taxon>
        <taxon>Triticeae</taxon>
        <taxon>Triticinae</taxon>
        <taxon>Triticum</taxon>
    </lineage>
</organism>
<dbReference type="Proteomes" id="UP000015106">
    <property type="component" value="Chromosome 5"/>
</dbReference>